<dbReference type="PROSITE" id="PS50893">
    <property type="entry name" value="ABC_TRANSPORTER_2"/>
    <property type="match status" value="2"/>
</dbReference>
<dbReference type="SUPFAM" id="SSF52540">
    <property type="entry name" value="P-loop containing nucleoside triphosphate hydrolases"/>
    <property type="match status" value="2"/>
</dbReference>
<dbReference type="InterPro" id="IPR027417">
    <property type="entry name" value="P-loop_NTPase"/>
</dbReference>
<dbReference type="InterPro" id="IPR003439">
    <property type="entry name" value="ABC_transporter-like_ATP-bd"/>
</dbReference>
<feature type="domain" description="ABC transporter" evidence="4">
    <location>
        <begin position="308"/>
        <end position="501"/>
    </location>
</feature>
<dbReference type="NCBIfam" id="NF000355">
    <property type="entry name" value="ribo_prot_ABC_F"/>
    <property type="match status" value="1"/>
</dbReference>
<dbReference type="EMBL" id="JACSQW010000036">
    <property type="protein sequence ID" value="MBD7895770.1"/>
    <property type="molecule type" value="Genomic_DNA"/>
</dbReference>
<dbReference type="InterPro" id="IPR017871">
    <property type="entry name" value="ABC_transporter-like_CS"/>
</dbReference>
<dbReference type="SMART" id="SM00382">
    <property type="entry name" value="AAA"/>
    <property type="match status" value="2"/>
</dbReference>
<evidence type="ECO:0000256" key="1">
    <source>
        <dbReference type="ARBA" id="ARBA00022741"/>
    </source>
</evidence>
<feature type="region of interest" description="Disordered" evidence="3">
    <location>
        <begin position="234"/>
        <end position="253"/>
    </location>
</feature>
<gene>
    <name evidence="5" type="primary">abc-f</name>
    <name evidence="5" type="ORF">H9564_08770</name>
</gene>
<evidence type="ECO:0000256" key="3">
    <source>
        <dbReference type="SAM" id="MobiDB-lite"/>
    </source>
</evidence>
<protein>
    <submittedName>
        <fullName evidence="5">ABC-F type ribosomal protection protein</fullName>
    </submittedName>
</protein>
<dbReference type="PROSITE" id="PS00211">
    <property type="entry name" value="ABC_TRANSPORTER_1"/>
    <property type="match status" value="1"/>
</dbReference>
<dbReference type="RefSeq" id="WP_191685089.1">
    <property type="nucleotide sequence ID" value="NZ_JACSQW010000036.1"/>
</dbReference>
<sequence>MEPITIRNLNFAYPGQEQLFTDCNLDLNSDWKLGLLGRNGRGKTTLMKILRGKVKYTGTVTSKLNFGYFPLAISEPTAFAGEALLATVNDPALEQWQIERELNLMGVDPALMWQPYETLSGGEQTKVQLATLFAQDGLFLLLDEPTNHLDQLGRQQVADYLTSKQRGFIITSHDQDFLDQVINHTLVIERYQLVLSHGNYSTYFQQKRRRDKEALATNQQLKSEIKALKKTRQQRQQWAQRAEGEKKNNSHADKGFIGAKAAKMMKKTVSTTNRLSQAITNREGLLKEVEEVDRLPLNLVASHHQTLLTVDQVILTINGEQLFEPLSFKVTAHDQVALVGPNGAGKSSLIHAIRNNFAGEYSGKITLANGIKVSYVRQDYTTNHGLLKEFSSEQHIAYDLLLNILRKLGMERSTFNVPIEQMSMGQQKKVELARSLATPAQLYIWDEPLNYLDTYNQQQLIQLIKDYQPPLLFVEHDKHFIDTVAQQQVQVKIFPRKDLVQTV</sequence>
<evidence type="ECO:0000313" key="6">
    <source>
        <dbReference type="Proteomes" id="UP000616837"/>
    </source>
</evidence>
<proteinExistence type="predicted"/>
<reference evidence="5 6" key="1">
    <citation type="submission" date="2020-08" db="EMBL/GenBank/DDBJ databases">
        <title>A Genomic Blueprint of the Chicken Gut Microbiome.</title>
        <authorList>
            <person name="Gilroy R."/>
            <person name="Ravi A."/>
            <person name="Getino M."/>
            <person name="Pursley I."/>
            <person name="Horton D.L."/>
            <person name="Alikhan N.-F."/>
            <person name="Baker D."/>
            <person name="Gharbi K."/>
            <person name="Hall N."/>
            <person name="Watson M."/>
            <person name="Adriaenssens E.M."/>
            <person name="Foster-Nyarko E."/>
            <person name="Jarju S."/>
            <person name="Secka A."/>
            <person name="Antonio M."/>
            <person name="Oren A."/>
            <person name="Chaudhuri R."/>
            <person name="La Ragione R.M."/>
            <person name="Hildebrand F."/>
            <person name="Pallen M.J."/>
        </authorList>
    </citation>
    <scope>NUCLEOTIDE SEQUENCE [LARGE SCALE GENOMIC DNA]</scope>
    <source>
        <strain evidence="5 6">Sa3CUN2</strain>
    </source>
</reference>
<feature type="compositionally biased region" description="Basic and acidic residues" evidence="3">
    <location>
        <begin position="242"/>
        <end position="253"/>
    </location>
</feature>
<dbReference type="Gene3D" id="3.40.50.300">
    <property type="entry name" value="P-loop containing nucleotide triphosphate hydrolases"/>
    <property type="match status" value="2"/>
</dbReference>
<dbReference type="InterPro" id="IPR003593">
    <property type="entry name" value="AAA+_ATPase"/>
</dbReference>
<dbReference type="Proteomes" id="UP000616837">
    <property type="component" value="Unassembled WGS sequence"/>
</dbReference>
<organism evidence="5 6">
    <name type="scientific">Limosilactobacillus avistercoris</name>
    <dbReference type="NCBI Taxonomy" id="2762243"/>
    <lineage>
        <taxon>Bacteria</taxon>
        <taxon>Bacillati</taxon>
        <taxon>Bacillota</taxon>
        <taxon>Bacilli</taxon>
        <taxon>Lactobacillales</taxon>
        <taxon>Lactobacillaceae</taxon>
        <taxon>Limosilactobacillus</taxon>
    </lineage>
</organism>
<keyword evidence="2" id="KW-0067">ATP-binding</keyword>
<evidence type="ECO:0000256" key="2">
    <source>
        <dbReference type="ARBA" id="ARBA00022840"/>
    </source>
</evidence>
<dbReference type="CDD" id="cd03221">
    <property type="entry name" value="ABCF_EF-3"/>
    <property type="match status" value="2"/>
</dbReference>
<feature type="domain" description="ABC transporter" evidence="4">
    <location>
        <begin position="4"/>
        <end position="215"/>
    </location>
</feature>
<dbReference type="Pfam" id="PF00005">
    <property type="entry name" value="ABC_tran"/>
    <property type="match status" value="2"/>
</dbReference>
<evidence type="ECO:0000259" key="4">
    <source>
        <dbReference type="PROSITE" id="PS50893"/>
    </source>
</evidence>
<keyword evidence="1" id="KW-0547">Nucleotide-binding</keyword>
<accession>A0ABR8PEQ6</accession>
<comment type="caution">
    <text evidence="5">The sequence shown here is derived from an EMBL/GenBank/DDBJ whole genome shotgun (WGS) entry which is preliminary data.</text>
</comment>
<name>A0ABR8PEQ6_9LACO</name>
<dbReference type="InterPro" id="IPR051309">
    <property type="entry name" value="ABCF_ATPase"/>
</dbReference>
<dbReference type="PANTHER" id="PTHR42855:SF2">
    <property type="entry name" value="DRUG RESISTANCE ABC TRANSPORTER,ATP-BINDING PROTEIN"/>
    <property type="match status" value="1"/>
</dbReference>
<keyword evidence="6" id="KW-1185">Reference proteome</keyword>
<evidence type="ECO:0000313" key="5">
    <source>
        <dbReference type="EMBL" id="MBD7895770.1"/>
    </source>
</evidence>
<dbReference type="PANTHER" id="PTHR42855">
    <property type="entry name" value="ABC TRANSPORTER ATP-BINDING SUBUNIT"/>
    <property type="match status" value="1"/>
</dbReference>